<proteinExistence type="evidence at transcript level"/>
<protein>
    <submittedName>
        <fullName evidence="1">Uncharacterized protein</fullName>
    </submittedName>
</protein>
<dbReference type="EMBL" id="EF677606">
    <property type="protein sequence ID" value="ABR17420.1"/>
    <property type="molecule type" value="mRNA"/>
</dbReference>
<reference evidence="1" key="1">
    <citation type="submission" date="2007-06" db="EMBL/GenBank/DDBJ databases">
        <title>Full length cDNA sequences from Sitka Spruce (Picea sitchensis).</title>
        <authorList>
            <person name="Ralph S.G."/>
            <person name="Chun H.E."/>
            <person name="Liao N."/>
            <person name="Ali J."/>
            <person name="Reid K."/>
            <person name="Kolosova N."/>
            <person name="Cooper N."/>
            <person name="Cullis C."/>
            <person name="Jancsik S."/>
            <person name="Moore R."/>
            <person name="Mayo M."/>
            <person name="Wagner S."/>
            <person name="Holt R.A."/>
            <person name="Jones S.J.M."/>
            <person name="Marra M.A."/>
            <person name="Ritland C.E."/>
            <person name="Ritland K."/>
            <person name="Bohlmann J."/>
        </authorList>
    </citation>
    <scope>NUCLEOTIDE SEQUENCE</scope>
    <source>
        <tissue evidence="1">Green portion of the leader tissue</tissue>
    </source>
</reference>
<evidence type="ECO:0000313" key="1">
    <source>
        <dbReference type="EMBL" id="ABR17420.1"/>
    </source>
</evidence>
<dbReference type="AlphaFoldDB" id="B8LP40"/>
<sequence length="78" mass="8819">MLFWVAVAEQCSLSGYREIPVHTKANKVFSSVSTNSWTLFSAASFISSLLRRISEAKLSDRRRNRLRTGQALIGVLCW</sequence>
<name>B8LP40_PICSI</name>
<organism evidence="1">
    <name type="scientific">Picea sitchensis</name>
    <name type="common">Sitka spruce</name>
    <name type="synonym">Pinus sitchensis</name>
    <dbReference type="NCBI Taxonomy" id="3332"/>
    <lineage>
        <taxon>Eukaryota</taxon>
        <taxon>Viridiplantae</taxon>
        <taxon>Streptophyta</taxon>
        <taxon>Embryophyta</taxon>
        <taxon>Tracheophyta</taxon>
        <taxon>Spermatophyta</taxon>
        <taxon>Pinopsida</taxon>
        <taxon>Pinidae</taxon>
        <taxon>Conifers I</taxon>
        <taxon>Pinales</taxon>
        <taxon>Pinaceae</taxon>
        <taxon>Picea</taxon>
    </lineage>
</organism>
<accession>B8LP40</accession>